<dbReference type="GeneID" id="27339654"/>
<gene>
    <name evidence="8" type="ORF">PV07_00460</name>
</gene>
<sequence length="429" mass="46079">MEAGPAVPAYILRGHEVAIHALHFYASNALLASGDSDGWMVIWSLSSKRPVAVWKAHEAGILQIKHWTANRLVSHGRDHKLRVWQLRPEDLAGLRTKLPADSDGSAAAAAASSSPSSEHPQPWLLHSMSVNALNFCAFSMCDQDPRQPGCEDAVPQLIASPNGLDSGGMDIFQLPSERRVSQIRSDKNNSMGMVMAVCLFHQTTDTASPLVLVSGYEDGRITIHVHPGDLTSPGSAGWQKVASCKAHAQPILSLAILPSTTHFFTSSADSVVSKFRVPSLADVQGKDLESEKAINTKHSGQQGLSVRSDGKIFATAGWDGRVRVYSCKTVKELAVLKWHKVGCYSTAFATIDPIETPNVGGTDDVLSSSSATNAAGEGAVLSSITATKALTKPMNAVDMIKQQREEKARRTHWLAAGGKDGKISLWDIY</sequence>
<dbReference type="PROSITE" id="PS50082">
    <property type="entry name" value="WD_REPEATS_2"/>
    <property type="match status" value="2"/>
</dbReference>
<comment type="function">
    <text evidence="3">Component of the ASTRA complex involved in chromatin remodeling.</text>
</comment>
<feature type="repeat" description="WD" evidence="7">
    <location>
        <begin position="414"/>
        <end position="429"/>
    </location>
</feature>
<dbReference type="PROSITE" id="PS00678">
    <property type="entry name" value="WD_REPEATS_1"/>
    <property type="match status" value="1"/>
</dbReference>
<dbReference type="EMBL" id="KN847040">
    <property type="protein sequence ID" value="KIW33623.1"/>
    <property type="molecule type" value="Genomic_DNA"/>
</dbReference>
<dbReference type="STRING" id="569365.A0A0D2CQZ4"/>
<dbReference type="InterPro" id="IPR015943">
    <property type="entry name" value="WD40/YVTN_repeat-like_dom_sf"/>
</dbReference>
<evidence type="ECO:0000256" key="2">
    <source>
        <dbReference type="ARBA" id="ARBA00022737"/>
    </source>
</evidence>
<protein>
    <recommendedName>
        <fullName evidence="6">ASTRA-associated protein 1</fullName>
    </recommendedName>
</protein>
<dbReference type="Gene3D" id="2.130.10.10">
    <property type="entry name" value="YVTN repeat-like/Quinoprotein amine dehydrogenase"/>
    <property type="match status" value="3"/>
</dbReference>
<dbReference type="InterPro" id="IPR019775">
    <property type="entry name" value="WD40_repeat_CS"/>
</dbReference>
<dbReference type="InterPro" id="IPR001680">
    <property type="entry name" value="WD40_rpt"/>
</dbReference>
<dbReference type="RefSeq" id="XP_016253839.1">
    <property type="nucleotide sequence ID" value="XM_016386911.1"/>
</dbReference>
<organism evidence="8 9">
    <name type="scientific">Cladophialophora immunda</name>
    <dbReference type="NCBI Taxonomy" id="569365"/>
    <lineage>
        <taxon>Eukaryota</taxon>
        <taxon>Fungi</taxon>
        <taxon>Dikarya</taxon>
        <taxon>Ascomycota</taxon>
        <taxon>Pezizomycotina</taxon>
        <taxon>Eurotiomycetes</taxon>
        <taxon>Chaetothyriomycetidae</taxon>
        <taxon>Chaetothyriales</taxon>
        <taxon>Herpotrichiellaceae</taxon>
        <taxon>Cladophialophora</taxon>
    </lineage>
</organism>
<keyword evidence="2" id="KW-0677">Repeat</keyword>
<dbReference type="Pfam" id="PF00400">
    <property type="entry name" value="WD40"/>
    <property type="match status" value="4"/>
</dbReference>
<reference evidence="8 9" key="1">
    <citation type="submission" date="2015-01" db="EMBL/GenBank/DDBJ databases">
        <title>The Genome Sequence of Cladophialophora immunda CBS83496.</title>
        <authorList>
            <consortium name="The Broad Institute Genomics Platform"/>
            <person name="Cuomo C."/>
            <person name="de Hoog S."/>
            <person name="Gorbushina A."/>
            <person name="Stielow B."/>
            <person name="Teixiera M."/>
            <person name="Abouelleil A."/>
            <person name="Chapman S.B."/>
            <person name="Priest M."/>
            <person name="Young S.K."/>
            <person name="Wortman J."/>
            <person name="Nusbaum C."/>
            <person name="Birren B."/>
        </authorList>
    </citation>
    <scope>NUCLEOTIDE SEQUENCE [LARGE SCALE GENOMIC DNA]</scope>
    <source>
        <strain evidence="8 9">CBS 83496</strain>
    </source>
</reference>
<dbReference type="Proteomes" id="UP000054466">
    <property type="component" value="Unassembled WGS sequence"/>
</dbReference>
<proteinExistence type="inferred from homology"/>
<comment type="similarity">
    <text evidence="4">Belongs to the WD repeat ASA1 family.</text>
</comment>
<comment type="subunit">
    <text evidence="5">Component of the ASTRA chromatin remodeling machinery complex.</text>
</comment>
<evidence type="ECO:0000256" key="7">
    <source>
        <dbReference type="PROSITE-ProRule" id="PRU00221"/>
    </source>
</evidence>
<dbReference type="PANTHER" id="PTHR19854">
    <property type="entry name" value="TRANSDUCIN BETA-LIKE 3"/>
    <property type="match status" value="1"/>
</dbReference>
<dbReference type="AlphaFoldDB" id="A0A0D2CQZ4"/>
<evidence type="ECO:0000256" key="6">
    <source>
        <dbReference type="ARBA" id="ARBA00040563"/>
    </source>
</evidence>
<evidence type="ECO:0000256" key="1">
    <source>
        <dbReference type="ARBA" id="ARBA00022574"/>
    </source>
</evidence>
<evidence type="ECO:0000256" key="5">
    <source>
        <dbReference type="ARBA" id="ARBA00038749"/>
    </source>
</evidence>
<feature type="repeat" description="WD" evidence="7">
    <location>
        <begin position="12"/>
        <end position="53"/>
    </location>
</feature>
<dbReference type="SMART" id="SM00320">
    <property type="entry name" value="WD40"/>
    <property type="match status" value="6"/>
</dbReference>
<name>A0A0D2CQZ4_9EURO</name>
<dbReference type="HOGENOM" id="CLU_041940_0_1_1"/>
<dbReference type="PROSITE" id="PS50294">
    <property type="entry name" value="WD_REPEATS_REGION"/>
    <property type="match status" value="1"/>
</dbReference>
<dbReference type="OrthoDB" id="7668193at2759"/>
<dbReference type="VEuPathDB" id="FungiDB:PV07_00460"/>
<dbReference type="PANTHER" id="PTHR19854:SF1">
    <property type="entry name" value="GUANINE NUCLEOTIDE-BINDING PROTEIN SUBUNIT BETA-LIKE PROTEIN 1"/>
    <property type="match status" value="1"/>
</dbReference>
<evidence type="ECO:0000313" key="9">
    <source>
        <dbReference type="Proteomes" id="UP000054466"/>
    </source>
</evidence>
<accession>A0A0D2CQZ4</accession>
<evidence type="ECO:0000256" key="3">
    <source>
        <dbReference type="ARBA" id="ARBA00037338"/>
    </source>
</evidence>
<evidence type="ECO:0000313" key="8">
    <source>
        <dbReference type="EMBL" id="KIW33623.1"/>
    </source>
</evidence>
<evidence type="ECO:0000256" key="4">
    <source>
        <dbReference type="ARBA" id="ARBA00037931"/>
    </source>
</evidence>
<dbReference type="InterPro" id="IPR036322">
    <property type="entry name" value="WD40_repeat_dom_sf"/>
</dbReference>
<dbReference type="SUPFAM" id="SSF50978">
    <property type="entry name" value="WD40 repeat-like"/>
    <property type="match status" value="1"/>
</dbReference>
<keyword evidence="9" id="KW-1185">Reference proteome</keyword>
<keyword evidence="1 7" id="KW-0853">WD repeat</keyword>